<feature type="non-terminal residue" evidence="1">
    <location>
        <position position="1"/>
    </location>
</feature>
<proteinExistence type="predicted"/>
<organism evidence="1">
    <name type="scientific">mine drainage metagenome</name>
    <dbReference type="NCBI Taxonomy" id="410659"/>
    <lineage>
        <taxon>unclassified sequences</taxon>
        <taxon>metagenomes</taxon>
        <taxon>ecological metagenomes</taxon>
    </lineage>
</organism>
<protein>
    <submittedName>
        <fullName evidence="1">Uncharacterized protein</fullName>
    </submittedName>
</protein>
<accession>T1BLS3</accession>
<dbReference type="AlphaFoldDB" id="T1BLS3"/>
<sequence>DLEISATVDLGLIPPTDVRVEIYYGPLNAIGEIHEAKVREMTLMATPEQGSALYLGRIPTVDCGQQGFAVRVLPQNAEVPLRLEPGLIRWG</sequence>
<reference evidence="1" key="1">
    <citation type="submission" date="2013-08" db="EMBL/GenBank/DDBJ databases">
        <authorList>
            <person name="Mendez C."/>
            <person name="Richter M."/>
            <person name="Ferrer M."/>
            <person name="Sanchez J."/>
        </authorList>
    </citation>
    <scope>NUCLEOTIDE SEQUENCE</scope>
</reference>
<name>T1BLS3_9ZZZZ</name>
<dbReference type="EMBL" id="AUZX01004478">
    <property type="protein sequence ID" value="EQD70717.1"/>
    <property type="molecule type" value="Genomic_DNA"/>
</dbReference>
<reference evidence="1" key="2">
    <citation type="journal article" date="2014" name="ISME J.">
        <title>Microbial stratification in low pH oxic and suboxic macroscopic growths along an acid mine drainage.</title>
        <authorList>
            <person name="Mendez-Garcia C."/>
            <person name="Mesa V."/>
            <person name="Sprenger R.R."/>
            <person name="Richter M."/>
            <person name="Diez M.S."/>
            <person name="Solano J."/>
            <person name="Bargiela R."/>
            <person name="Golyshina O.V."/>
            <person name="Manteca A."/>
            <person name="Ramos J.L."/>
            <person name="Gallego J.R."/>
            <person name="Llorente I."/>
            <person name="Martins Dos Santos V.A."/>
            <person name="Jensen O.N."/>
            <person name="Pelaez A.I."/>
            <person name="Sanchez J."/>
            <person name="Ferrer M."/>
        </authorList>
    </citation>
    <scope>NUCLEOTIDE SEQUENCE</scope>
</reference>
<comment type="caution">
    <text evidence="1">The sequence shown here is derived from an EMBL/GenBank/DDBJ whole genome shotgun (WGS) entry which is preliminary data.</text>
</comment>
<gene>
    <name evidence="1" type="ORF">B1A_06161</name>
</gene>
<evidence type="ECO:0000313" key="1">
    <source>
        <dbReference type="EMBL" id="EQD70717.1"/>
    </source>
</evidence>